<feature type="non-terminal residue" evidence="1">
    <location>
        <position position="1"/>
    </location>
</feature>
<keyword evidence="2" id="KW-1185">Reference proteome</keyword>
<comment type="caution">
    <text evidence="1">The sequence shown here is derived from an EMBL/GenBank/DDBJ whole genome shotgun (WGS) entry which is preliminary data.</text>
</comment>
<dbReference type="Gene3D" id="1.10.510.10">
    <property type="entry name" value="Transferase(Phosphotransferase) domain 1"/>
    <property type="match status" value="1"/>
</dbReference>
<evidence type="ECO:0000313" key="2">
    <source>
        <dbReference type="Proteomes" id="UP000257109"/>
    </source>
</evidence>
<accession>A0A371EP26</accession>
<dbReference type="Proteomes" id="UP000257109">
    <property type="component" value="Unassembled WGS sequence"/>
</dbReference>
<dbReference type="OrthoDB" id="4062651at2759"/>
<organism evidence="1 2">
    <name type="scientific">Mucuna pruriens</name>
    <name type="common">Velvet bean</name>
    <name type="synonym">Dolichos pruriens</name>
    <dbReference type="NCBI Taxonomy" id="157652"/>
    <lineage>
        <taxon>Eukaryota</taxon>
        <taxon>Viridiplantae</taxon>
        <taxon>Streptophyta</taxon>
        <taxon>Embryophyta</taxon>
        <taxon>Tracheophyta</taxon>
        <taxon>Spermatophyta</taxon>
        <taxon>Magnoliopsida</taxon>
        <taxon>eudicotyledons</taxon>
        <taxon>Gunneridae</taxon>
        <taxon>Pentapetalae</taxon>
        <taxon>rosids</taxon>
        <taxon>fabids</taxon>
        <taxon>Fabales</taxon>
        <taxon>Fabaceae</taxon>
        <taxon>Papilionoideae</taxon>
        <taxon>50 kb inversion clade</taxon>
        <taxon>NPAAA clade</taxon>
        <taxon>indigoferoid/millettioid clade</taxon>
        <taxon>Phaseoleae</taxon>
        <taxon>Mucuna</taxon>
    </lineage>
</organism>
<dbReference type="AlphaFoldDB" id="A0A371EP26"/>
<evidence type="ECO:0000313" key="1">
    <source>
        <dbReference type="EMBL" id="RDX67805.1"/>
    </source>
</evidence>
<dbReference type="GO" id="GO:0016301">
    <property type="term" value="F:kinase activity"/>
    <property type="evidence" value="ECO:0007669"/>
    <property type="project" value="UniProtKB-KW"/>
</dbReference>
<dbReference type="STRING" id="157652.A0A371EP26"/>
<sequence>MTTPKNCAVVSLIKKGNLEDIIDPGLKGKINLDSLRKFAGIAHKCVADHDVDHTSMSDVLLMLKYTSVEGESEWRETCNQRQGKRCFTSSHKHRRELDDE</sequence>
<protein>
    <submittedName>
        <fullName evidence="1">Receptor-like protein kinase</fullName>
    </submittedName>
</protein>
<dbReference type="EMBL" id="QJKJ01012830">
    <property type="protein sequence ID" value="RDX67805.1"/>
    <property type="molecule type" value="Genomic_DNA"/>
</dbReference>
<gene>
    <name evidence="1" type="ORF">CR513_53274</name>
</gene>
<proteinExistence type="predicted"/>
<reference evidence="1" key="1">
    <citation type="submission" date="2018-05" db="EMBL/GenBank/DDBJ databases">
        <title>Draft genome of Mucuna pruriens seed.</title>
        <authorList>
            <person name="Nnadi N.E."/>
            <person name="Vos R."/>
            <person name="Hasami M.H."/>
            <person name="Devisetty U.K."/>
            <person name="Aguiy J.C."/>
        </authorList>
    </citation>
    <scope>NUCLEOTIDE SEQUENCE [LARGE SCALE GENOMIC DNA]</scope>
    <source>
        <strain evidence="1">JCA_2017</strain>
    </source>
</reference>
<name>A0A371EP26_MUCPR</name>